<dbReference type="Pfam" id="PF08530">
    <property type="entry name" value="PepX_C"/>
    <property type="match status" value="1"/>
</dbReference>
<dbReference type="Gene3D" id="2.60.120.260">
    <property type="entry name" value="Galactose-binding domain-like"/>
    <property type="match status" value="1"/>
</dbReference>
<evidence type="ECO:0000313" key="2">
    <source>
        <dbReference type="EMBL" id="ORA72526.1"/>
    </source>
</evidence>
<dbReference type="InterPro" id="IPR005674">
    <property type="entry name" value="CocE/Ser_esterase"/>
</dbReference>
<sequence>MPPLPQFAHRALSRVADLPPPTHRYRVRRGVPIPMRDGVELLADHYEPIGKPVGTLLVRSPYGRGFPLAQLYGTPYAARGHHVILQSVRGTFGSGGEFSPAVNEADDGLDTAAWLREQPWYTGSFGTIGPSYLAHTQFAMLEDPPEDLAAAVTIVGVHDLADATWGTGAFTVNDFLGWSHGLVHQEEPGWMRAAIRNLRQYSEVRRAVSEVPLGRSGRDLLGDGAPWWEPWTGNADLDDPFWAPYRRDGGLDRAEVPILVVGGWQDIFLDQTLEQYRRLRDRGADVALTVGPWTHTHTMTRAAPAVLRESLDWFGRHLGGHDVAPRPRTRIFVTGGGGWRELADWPPADAGEAVLYLEPGELRAEPGPDAAVSSQFTYDPADPTPTVGGRLLSPDSGRRRDDALATRDDVLVFNGPELTADVEVHGAPVVELDHRSDNPYFDVFVRISEVDGRGRSTNISDGYRRFVRDADDPAPIRLALDEIAHRFTAGNRIRLLIAGGSHPRYARNLGTGEHPRDGVRMVPSTQTIGHGGASRLLLPIHRP</sequence>
<organism evidence="2 3">
    <name type="scientific">Mycolicibacterium insubricum</name>
    <dbReference type="NCBI Taxonomy" id="444597"/>
    <lineage>
        <taxon>Bacteria</taxon>
        <taxon>Bacillati</taxon>
        <taxon>Actinomycetota</taxon>
        <taxon>Actinomycetes</taxon>
        <taxon>Mycobacteriales</taxon>
        <taxon>Mycobacteriaceae</taxon>
        <taxon>Mycolicibacterium</taxon>
    </lineage>
</organism>
<dbReference type="Gene3D" id="3.40.50.1820">
    <property type="entry name" value="alpha/beta hydrolase"/>
    <property type="match status" value="1"/>
</dbReference>
<evidence type="ECO:0000313" key="3">
    <source>
        <dbReference type="Proteomes" id="UP000192801"/>
    </source>
</evidence>
<dbReference type="SUPFAM" id="SSF53474">
    <property type="entry name" value="alpha/beta-Hydrolases"/>
    <property type="match status" value="1"/>
</dbReference>
<dbReference type="SMART" id="SM00939">
    <property type="entry name" value="PepX_C"/>
    <property type="match status" value="1"/>
</dbReference>
<comment type="caution">
    <text evidence="2">The sequence shown here is derived from an EMBL/GenBank/DDBJ whole genome shotgun (WGS) entry which is preliminary data.</text>
</comment>
<dbReference type="InterPro" id="IPR000383">
    <property type="entry name" value="Xaa-Pro-like_dom"/>
</dbReference>
<gene>
    <name evidence="2" type="ORF">BST26_04510</name>
</gene>
<dbReference type="Proteomes" id="UP000192801">
    <property type="component" value="Unassembled WGS sequence"/>
</dbReference>
<dbReference type="STRING" id="444597.BST26_04510"/>
<dbReference type="EMBL" id="MVHS01000007">
    <property type="protein sequence ID" value="ORA72526.1"/>
    <property type="molecule type" value="Genomic_DNA"/>
</dbReference>
<dbReference type="SUPFAM" id="SSF49785">
    <property type="entry name" value="Galactose-binding domain-like"/>
    <property type="match status" value="1"/>
</dbReference>
<dbReference type="InterPro" id="IPR029058">
    <property type="entry name" value="AB_hydrolase_fold"/>
</dbReference>
<evidence type="ECO:0000256" key="1">
    <source>
        <dbReference type="ARBA" id="ARBA00022801"/>
    </source>
</evidence>
<protein>
    <submittedName>
        <fullName evidence="2">Hydrolase</fullName>
    </submittedName>
</protein>
<reference evidence="2 3" key="1">
    <citation type="submission" date="2016-12" db="EMBL/GenBank/DDBJ databases">
        <title>The new phylogeny of genus Mycobacterium.</title>
        <authorList>
            <person name="Tortoli E."/>
            <person name="Trovato A."/>
            <person name="Cirillo D.M."/>
        </authorList>
    </citation>
    <scope>NUCLEOTIDE SEQUENCE [LARGE SCALE GENOMIC DNA]</scope>
    <source>
        <strain evidence="2 3">DSM 45130</strain>
    </source>
</reference>
<dbReference type="InterPro" id="IPR013736">
    <property type="entry name" value="Xaa-Pro_dipept_C"/>
</dbReference>
<dbReference type="AlphaFoldDB" id="A0A1X0DJD4"/>
<name>A0A1X0DJD4_9MYCO</name>
<dbReference type="GO" id="GO:0008239">
    <property type="term" value="F:dipeptidyl-peptidase activity"/>
    <property type="evidence" value="ECO:0007669"/>
    <property type="project" value="InterPro"/>
</dbReference>
<dbReference type="NCBIfam" id="TIGR00976">
    <property type="entry name" value="CocE_NonD"/>
    <property type="match status" value="1"/>
</dbReference>
<dbReference type="RefSeq" id="WP_083029571.1">
    <property type="nucleotide sequence ID" value="NZ_AP022618.1"/>
</dbReference>
<dbReference type="Gene3D" id="1.10.3020.10">
    <property type="entry name" value="alpha-amino acid ester hydrolase ( Helical cap domain)"/>
    <property type="match status" value="1"/>
</dbReference>
<proteinExistence type="predicted"/>
<accession>A0A1X0DJD4</accession>
<keyword evidence="3" id="KW-1185">Reference proteome</keyword>
<keyword evidence="1 2" id="KW-0378">Hydrolase</keyword>
<dbReference type="InterPro" id="IPR008979">
    <property type="entry name" value="Galactose-bd-like_sf"/>
</dbReference>
<dbReference type="Pfam" id="PF02129">
    <property type="entry name" value="Peptidase_S15"/>
    <property type="match status" value="1"/>
</dbReference>